<dbReference type="AlphaFoldDB" id="A0AAD7K2D7"/>
<feature type="region of interest" description="Disordered" evidence="1">
    <location>
        <begin position="685"/>
        <end position="762"/>
    </location>
</feature>
<dbReference type="EMBL" id="JARJLG010000016">
    <property type="protein sequence ID" value="KAJ7774329.1"/>
    <property type="molecule type" value="Genomic_DNA"/>
</dbReference>
<proteinExistence type="predicted"/>
<evidence type="ECO:0000256" key="1">
    <source>
        <dbReference type="SAM" id="MobiDB-lite"/>
    </source>
</evidence>
<feature type="region of interest" description="Disordered" evidence="1">
    <location>
        <begin position="94"/>
        <end position="131"/>
    </location>
</feature>
<name>A0AAD7K2D7_9AGAR</name>
<dbReference type="InterPro" id="IPR012337">
    <property type="entry name" value="RNaseH-like_sf"/>
</dbReference>
<protein>
    <recommendedName>
        <fullName evidence="4">HAT C-terminal dimerisation domain-containing protein</fullName>
    </recommendedName>
</protein>
<feature type="compositionally biased region" description="Basic residues" evidence="1">
    <location>
        <begin position="94"/>
        <end position="106"/>
    </location>
</feature>
<comment type="caution">
    <text evidence="2">The sequence shown here is derived from an EMBL/GenBank/DDBJ whole genome shotgun (WGS) entry which is preliminary data.</text>
</comment>
<gene>
    <name evidence="2" type="ORF">DFH07DRAFT_767496</name>
</gene>
<sequence length="762" mass="85319">MAPNPGPLWGYFHPGEKQNESHHKAYCYGCIDSHRPQASAGHVIDAANPAGVVALKAESWFEAALSQTESVLSVKASMTAHLMKCPAASPAAKKKAKEVKAGKAKKSITADDSGSEDGDAPVKKKRKRFRDVEKQMKQSTLKVFCGIDIPFNEAQSKAIHSQFLRATISANLPFRWTIDPEIIILFSMFCSDGWKDGYSVTGVDASVDGKSYLIDIIHTHGKKKDGESMCQSFCDQIDKTEGEYDCIVVCYGQLILADYFKENGKAAATAEDASALIGWVNNHERVRDIFDTIQEEKGGPVLSYLTANITRWTTHSIAFHRLICLTTPMRQAAILKRDEIIAAQVGAEKNKKKAKKLTDEATKFCDLLDDGTFWRDLQTVAEDIEPICFITNINQGEKTRADQVLLGFAGVYLHFKRHPDARVAAGMTKRLEKRWAALDQDFFILCLVLNPYERVSRFGDQAKISVFTLSSVLMGLYRRVKLRPPPFPLTLELADTIADEKIAAEAAVSQAFLQYQSITGIFSEFEDYKDEFKKLHGDDPILVWKQFQTDPEVRELADFAILILGILVNTGGNERDFSDFKIKRTRLCNRLTFKKTGQMSKVGASLRREHVAAGFVEPRQKRKNHDDSRVAELIAVPQYADALDNTEDSDEEAEHNSSHLINSRGAWRRAYASWMVKAREEEMEAEAQAKIPQPPAPERPSKWLPCPLSKLFGGQIPQPPQRAPRKVFTREELLMELLATKESDEEPDDGELEGSGDDYESD</sequence>
<evidence type="ECO:0000313" key="3">
    <source>
        <dbReference type="Proteomes" id="UP001215280"/>
    </source>
</evidence>
<dbReference type="Proteomes" id="UP001215280">
    <property type="component" value="Unassembled WGS sequence"/>
</dbReference>
<keyword evidence="3" id="KW-1185">Reference proteome</keyword>
<evidence type="ECO:0000313" key="2">
    <source>
        <dbReference type="EMBL" id="KAJ7774329.1"/>
    </source>
</evidence>
<feature type="compositionally biased region" description="Acidic residues" evidence="1">
    <location>
        <begin position="743"/>
        <end position="762"/>
    </location>
</feature>
<evidence type="ECO:0008006" key="4">
    <source>
        <dbReference type="Google" id="ProtNLM"/>
    </source>
</evidence>
<dbReference type="SUPFAM" id="SSF53098">
    <property type="entry name" value="Ribonuclease H-like"/>
    <property type="match status" value="1"/>
</dbReference>
<accession>A0AAD7K2D7</accession>
<reference evidence="2" key="1">
    <citation type="submission" date="2023-03" db="EMBL/GenBank/DDBJ databases">
        <title>Massive genome expansion in bonnet fungi (Mycena s.s.) driven by repeated elements and novel gene families across ecological guilds.</title>
        <authorList>
            <consortium name="Lawrence Berkeley National Laboratory"/>
            <person name="Harder C.B."/>
            <person name="Miyauchi S."/>
            <person name="Viragh M."/>
            <person name="Kuo A."/>
            <person name="Thoen E."/>
            <person name="Andreopoulos B."/>
            <person name="Lu D."/>
            <person name="Skrede I."/>
            <person name="Drula E."/>
            <person name="Henrissat B."/>
            <person name="Morin E."/>
            <person name="Kohler A."/>
            <person name="Barry K."/>
            <person name="LaButti K."/>
            <person name="Morin E."/>
            <person name="Salamov A."/>
            <person name="Lipzen A."/>
            <person name="Mereny Z."/>
            <person name="Hegedus B."/>
            <person name="Baldrian P."/>
            <person name="Stursova M."/>
            <person name="Weitz H."/>
            <person name="Taylor A."/>
            <person name="Grigoriev I.V."/>
            <person name="Nagy L.G."/>
            <person name="Martin F."/>
            <person name="Kauserud H."/>
        </authorList>
    </citation>
    <scope>NUCLEOTIDE SEQUENCE</scope>
    <source>
        <strain evidence="2">CBHHK188m</strain>
    </source>
</reference>
<organism evidence="2 3">
    <name type="scientific">Mycena maculata</name>
    <dbReference type="NCBI Taxonomy" id="230809"/>
    <lineage>
        <taxon>Eukaryota</taxon>
        <taxon>Fungi</taxon>
        <taxon>Dikarya</taxon>
        <taxon>Basidiomycota</taxon>
        <taxon>Agaricomycotina</taxon>
        <taxon>Agaricomycetes</taxon>
        <taxon>Agaricomycetidae</taxon>
        <taxon>Agaricales</taxon>
        <taxon>Marasmiineae</taxon>
        <taxon>Mycenaceae</taxon>
        <taxon>Mycena</taxon>
    </lineage>
</organism>